<keyword evidence="4" id="KW-1185">Reference proteome</keyword>
<dbReference type="RefSeq" id="WP_311695400.1">
    <property type="nucleotide sequence ID" value="NZ_JAVREY010000014.1"/>
</dbReference>
<accession>A0ABU2TTJ4</accession>
<evidence type="ECO:0000256" key="1">
    <source>
        <dbReference type="SAM" id="MobiDB-lite"/>
    </source>
</evidence>
<feature type="region of interest" description="Disordered" evidence="1">
    <location>
        <begin position="94"/>
        <end position="123"/>
    </location>
</feature>
<dbReference type="EMBL" id="JAVREY010000014">
    <property type="protein sequence ID" value="MDT0464279.1"/>
    <property type="molecule type" value="Genomic_DNA"/>
</dbReference>
<dbReference type="InterPro" id="IPR032466">
    <property type="entry name" value="Metal_Hydrolase"/>
</dbReference>
<sequence length="459" mass="49152">MTPPRPLTGPFTLPDVTLVQPAESSTPHTALRVRGDRIAAAGDDGGRVLEQYRGAHVVPGLVDMHTHMPPRSPLRLTESVLLLNIAHGVTTVRDAGDADGTSGRAAREAMEGGHPGPRMSTAGSFVTRGRTRWPNSVQMSGPGQAAEIVARAADGGHRWIKSYEGLDTSDIAALVTAAERRGLGVLGHVPTTLRHEQALLPDAQHLFGVPDPADLGADTVLCRATDWQGVTDRRLDEVVRHSLAHGLAHTPTLVATEALLGYRDYESARSAPPAGMLPPLYTDRLWHPQRGFPVYRGIDGDRVDRVAHSLRLKLRLVGLMHSAGVDLHIGTDSQPFTVPGHAVHAEMRLFERAGVPAPEVWRIATRGAGQVLGPGLGEPALGTLAPGAPADLLVYRGDPTSRTDPSEGLEAVVSRGRLYARADLEAALEADRQRLRRPLPVLLGRIGSARVLRTTDFSF</sequence>
<proteinExistence type="predicted"/>
<evidence type="ECO:0000313" key="3">
    <source>
        <dbReference type="EMBL" id="MDT0464279.1"/>
    </source>
</evidence>
<dbReference type="InterPro" id="IPR051781">
    <property type="entry name" value="Metallo-dep_Hydrolase"/>
</dbReference>
<dbReference type="SUPFAM" id="SSF51556">
    <property type="entry name" value="Metallo-dependent hydrolases"/>
    <property type="match status" value="1"/>
</dbReference>
<dbReference type="PANTHER" id="PTHR43135:SF3">
    <property type="entry name" value="ALPHA-D-RIBOSE 1-METHYLPHOSPHONATE 5-TRIPHOSPHATE DIPHOSPHATASE"/>
    <property type="match status" value="1"/>
</dbReference>
<dbReference type="SUPFAM" id="SSF51338">
    <property type="entry name" value="Composite domain of metallo-dependent hydrolases"/>
    <property type="match status" value="1"/>
</dbReference>
<dbReference type="PANTHER" id="PTHR43135">
    <property type="entry name" value="ALPHA-D-RIBOSE 1-METHYLPHOSPHONATE 5-TRIPHOSPHATE DIPHOSPHATASE"/>
    <property type="match status" value="1"/>
</dbReference>
<dbReference type="Pfam" id="PF01979">
    <property type="entry name" value="Amidohydro_1"/>
    <property type="match status" value="1"/>
</dbReference>
<dbReference type="InterPro" id="IPR006680">
    <property type="entry name" value="Amidohydro-rel"/>
</dbReference>
<comment type="caution">
    <text evidence="3">The sequence shown here is derived from an EMBL/GenBank/DDBJ whole genome shotgun (WGS) entry which is preliminary data.</text>
</comment>
<organism evidence="3 4">
    <name type="scientific">Streptomyces gibsoniae</name>
    <dbReference type="NCBI Taxonomy" id="3075529"/>
    <lineage>
        <taxon>Bacteria</taxon>
        <taxon>Bacillati</taxon>
        <taxon>Actinomycetota</taxon>
        <taxon>Actinomycetes</taxon>
        <taxon>Kitasatosporales</taxon>
        <taxon>Streptomycetaceae</taxon>
        <taxon>Streptomyces</taxon>
    </lineage>
</organism>
<feature type="domain" description="Amidohydrolase-related" evidence="2">
    <location>
        <begin position="57"/>
        <end position="399"/>
    </location>
</feature>
<reference evidence="4" key="1">
    <citation type="submission" date="2023-07" db="EMBL/GenBank/DDBJ databases">
        <title>30 novel species of actinomycetes from the DSMZ collection.</title>
        <authorList>
            <person name="Nouioui I."/>
        </authorList>
    </citation>
    <scope>NUCLEOTIDE SEQUENCE [LARGE SCALE GENOMIC DNA]</scope>
    <source>
        <strain evidence="4">DSM 41699</strain>
    </source>
</reference>
<dbReference type="Gene3D" id="2.30.40.10">
    <property type="entry name" value="Urease, subunit C, domain 1"/>
    <property type="match status" value="2"/>
</dbReference>
<name>A0ABU2TTJ4_9ACTN</name>
<gene>
    <name evidence="3" type="ORF">RM764_14800</name>
</gene>
<protein>
    <submittedName>
        <fullName evidence="3">Amidohydrolase family protein</fullName>
    </submittedName>
</protein>
<evidence type="ECO:0000259" key="2">
    <source>
        <dbReference type="Pfam" id="PF01979"/>
    </source>
</evidence>
<dbReference type="Gene3D" id="3.20.20.140">
    <property type="entry name" value="Metal-dependent hydrolases"/>
    <property type="match status" value="1"/>
</dbReference>
<evidence type="ECO:0000313" key="4">
    <source>
        <dbReference type="Proteomes" id="UP001183809"/>
    </source>
</evidence>
<dbReference type="InterPro" id="IPR011059">
    <property type="entry name" value="Metal-dep_hydrolase_composite"/>
</dbReference>
<dbReference type="Proteomes" id="UP001183809">
    <property type="component" value="Unassembled WGS sequence"/>
</dbReference>
<dbReference type="Gene3D" id="3.40.50.10910">
    <property type="entry name" value="Amidohydrolase"/>
    <property type="match status" value="1"/>
</dbReference>
<dbReference type="Gene3D" id="3.30.110.90">
    <property type="entry name" value="Amidohydrolase"/>
    <property type="match status" value="1"/>
</dbReference>